<dbReference type="PANTHER" id="PTHR10412:SF10">
    <property type="entry name" value="GLYCOSYL HYDROLASE FAMILY 63 C-TERMINAL DOMAIN-CONTAINING PROTEIN"/>
    <property type="match status" value="1"/>
</dbReference>
<dbReference type="InterPro" id="IPR004888">
    <property type="entry name" value="Glycoside_hydrolase_63"/>
</dbReference>
<evidence type="ECO:0000313" key="1">
    <source>
        <dbReference type="EMBL" id="MFB2898274.1"/>
    </source>
</evidence>
<proteinExistence type="predicted"/>
<evidence type="ECO:0000313" key="2">
    <source>
        <dbReference type="Proteomes" id="UP001576784"/>
    </source>
</evidence>
<dbReference type="RefSeq" id="WP_413267874.1">
    <property type="nucleotide sequence ID" value="NZ_JBHFNR010000284.1"/>
</dbReference>
<organism evidence="1 2">
    <name type="scientific">Floridaenema flaviceps BLCC-F50</name>
    <dbReference type="NCBI Taxonomy" id="3153642"/>
    <lineage>
        <taxon>Bacteria</taxon>
        <taxon>Bacillati</taxon>
        <taxon>Cyanobacteriota</taxon>
        <taxon>Cyanophyceae</taxon>
        <taxon>Oscillatoriophycideae</taxon>
        <taxon>Aerosakkonematales</taxon>
        <taxon>Aerosakkonemataceae</taxon>
        <taxon>Floridanema</taxon>
        <taxon>Floridanema flaviceps</taxon>
    </lineage>
</organism>
<dbReference type="PANTHER" id="PTHR10412">
    <property type="entry name" value="MANNOSYL-OLIGOSACCHARIDE GLUCOSIDASE"/>
    <property type="match status" value="1"/>
</dbReference>
<dbReference type="Proteomes" id="UP001576784">
    <property type="component" value="Unassembled WGS sequence"/>
</dbReference>
<comment type="caution">
    <text evidence="1">The sequence shown here is derived from an EMBL/GenBank/DDBJ whole genome shotgun (WGS) entry which is preliminary data.</text>
</comment>
<accession>A0ABV4Y2P8</accession>
<protein>
    <submittedName>
        <fullName evidence="1">Uncharacterized protein</fullName>
    </submittedName>
</protein>
<reference evidence="1 2" key="1">
    <citation type="submission" date="2024-09" db="EMBL/GenBank/DDBJ databases">
        <title>Floridaenema gen nov. (Aerosakkonemataceae, Aerosakkonematales ord. nov., Cyanobacteria) from benthic tropical and subtropical fresh waters, with the description of four new species.</title>
        <authorList>
            <person name="Moretto J.A."/>
            <person name="Berthold D.E."/>
            <person name="Lefler F.W."/>
            <person name="Huang I.-S."/>
            <person name="Laughinghouse H. IV."/>
        </authorList>
    </citation>
    <scope>NUCLEOTIDE SEQUENCE [LARGE SCALE GENOMIC DNA]</scope>
    <source>
        <strain evidence="1 2">BLCC-F50</strain>
    </source>
</reference>
<keyword evidence="2" id="KW-1185">Reference proteome</keyword>
<sequence>MIAENQKRGYQDRKYELLDTGIFDDNQYFDVYVEYAKNSPEDILIWIHVTNHSSEIKTLHLLPTLWFRNYWSWGHNFEKPVLKRLSDSNAIEASHPLLKQRWLYFQSHKKILFTENETNFERLFHTPNQSRYIKDGINNYLIQGQQDAVNPEQVGTKAAVYATVSLK</sequence>
<name>A0ABV4Y2P8_9CYAN</name>
<dbReference type="EMBL" id="JBHFNR010000284">
    <property type="protein sequence ID" value="MFB2898274.1"/>
    <property type="molecule type" value="Genomic_DNA"/>
</dbReference>
<gene>
    <name evidence="1" type="ORF">ACE1CI_35605</name>
</gene>